<keyword evidence="3 6" id="KW-0812">Transmembrane</keyword>
<name>Q7P2H4_FUSVC</name>
<evidence type="ECO:0000313" key="7">
    <source>
        <dbReference type="EMBL" id="EAA23701.1"/>
    </source>
</evidence>
<sequence>MKKMILDMLFEYLPYALITNFTPGPNNILALNSTKTYGFKRSWKVLLGVCLGFTCIMIICGIVCISLKKVSDTYQNIMKYIGALYIFWLAWHIFKSKPSSILENSPKELTFLYGFIAQFVNVKVMLYGMVSISTFILPYTQSALFIFLFIFGMSILGAIAALVWALAGSLFQDFLNRHYRIFNTVMGLILVKSAFDLLLH</sequence>
<dbReference type="AlphaFoldDB" id="Q7P2H4"/>
<evidence type="ECO:0000313" key="8">
    <source>
        <dbReference type="Proteomes" id="UP000006454"/>
    </source>
</evidence>
<evidence type="ECO:0000256" key="6">
    <source>
        <dbReference type="SAM" id="Phobius"/>
    </source>
</evidence>
<feature type="transmembrane region" description="Helical" evidence="6">
    <location>
        <begin position="43"/>
        <end position="65"/>
    </location>
</feature>
<dbReference type="PANTHER" id="PTHR30086">
    <property type="entry name" value="ARGININE EXPORTER PROTEIN ARGO"/>
    <property type="match status" value="1"/>
</dbReference>
<feature type="transmembrane region" description="Helical" evidence="6">
    <location>
        <begin position="77"/>
        <end position="94"/>
    </location>
</feature>
<proteinExistence type="predicted"/>
<dbReference type="InterPro" id="IPR001123">
    <property type="entry name" value="LeuE-type"/>
</dbReference>
<feature type="transmembrane region" description="Helical" evidence="6">
    <location>
        <begin position="114"/>
        <end position="137"/>
    </location>
</feature>
<feature type="transmembrane region" description="Helical" evidence="6">
    <location>
        <begin position="144"/>
        <end position="167"/>
    </location>
</feature>
<gene>
    <name evidence="7" type="ORF">FNV0676</name>
</gene>
<dbReference type="Pfam" id="PF01810">
    <property type="entry name" value="LysE"/>
    <property type="match status" value="1"/>
</dbReference>
<dbReference type="Proteomes" id="UP000006454">
    <property type="component" value="Unassembled WGS sequence"/>
</dbReference>
<dbReference type="PANTHER" id="PTHR30086:SF20">
    <property type="entry name" value="ARGININE EXPORTER PROTEIN ARGO-RELATED"/>
    <property type="match status" value="1"/>
</dbReference>
<evidence type="ECO:0000256" key="2">
    <source>
        <dbReference type="ARBA" id="ARBA00022475"/>
    </source>
</evidence>
<dbReference type="GO" id="GO:0015171">
    <property type="term" value="F:amino acid transmembrane transporter activity"/>
    <property type="evidence" value="ECO:0007669"/>
    <property type="project" value="TreeGrafter"/>
</dbReference>
<reference evidence="7 8" key="1">
    <citation type="journal article" date="2003" name="Genome Res.">
        <title>Genome analysis of F. nucleatum sub spp vincentii and its comparison with the genome of F. nucleatum ATCC 25586.</title>
        <authorList>
            <person name="Kapatral V."/>
            <person name="Ivanova N."/>
            <person name="Anderson I."/>
            <person name="Reznik G."/>
            <person name="Bhattacharyya A."/>
            <person name="Gardner W.L."/>
            <person name="Mikhailova N."/>
            <person name="Lapidus A."/>
            <person name="Larsen N."/>
            <person name="D'Souza M."/>
            <person name="Walunas T."/>
            <person name="Haselkorn R."/>
            <person name="Overbeek R."/>
            <person name="Kyrpides N."/>
        </authorList>
    </citation>
    <scope>NUCLEOTIDE SEQUENCE [LARGE SCALE GENOMIC DNA]</scope>
    <source>
        <strain evidence="7 8">ATCC 49256</strain>
    </source>
</reference>
<dbReference type="GO" id="GO:0005886">
    <property type="term" value="C:plasma membrane"/>
    <property type="evidence" value="ECO:0007669"/>
    <property type="project" value="UniProtKB-SubCell"/>
</dbReference>
<keyword evidence="4 6" id="KW-1133">Transmembrane helix</keyword>
<comment type="caution">
    <text evidence="7">The sequence shown here is derived from an EMBL/GenBank/DDBJ whole genome shotgun (WGS) entry which is preliminary data.</text>
</comment>
<evidence type="ECO:0000256" key="5">
    <source>
        <dbReference type="ARBA" id="ARBA00023136"/>
    </source>
</evidence>
<dbReference type="EMBL" id="AABF01000094">
    <property type="protein sequence ID" value="EAA23701.1"/>
    <property type="molecule type" value="Genomic_DNA"/>
</dbReference>
<protein>
    <submittedName>
        <fullName evidence="7">TRANSPORTER, LysE family</fullName>
    </submittedName>
</protein>
<evidence type="ECO:0000256" key="1">
    <source>
        <dbReference type="ARBA" id="ARBA00004651"/>
    </source>
</evidence>
<accession>Q7P2H4</accession>
<organism evidence="7 8">
    <name type="scientific">Fusobacterium vincentii ATCC 49256</name>
    <dbReference type="NCBI Taxonomy" id="209882"/>
    <lineage>
        <taxon>Bacteria</taxon>
        <taxon>Fusobacteriati</taxon>
        <taxon>Fusobacteriota</taxon>
        <taxon>Fusobacteriia</taxon>
        <taxon>Fusobacteriales</taxon>
        <taxon>Fusobacteriaceae</taxon>
        <taxon>Fusobacterium</taxon>
    </lineage>
</organism>
<dbReference type="GO" id="GO:0033228">
    <property type="term" value="P:cysteine export across plasma membrane"/>
    <property type="evidence" value="ECO:0007669"/>
    <property type="project" value="TreeGrafter"/>
</dbReference>
<evidence type="ECO:0000256" key="4">
    <source>
        <dbReference type="ARBA" id="ARBA00022989"/>
    </source>
</evidence>
<keyword evidence="2" id="KW-1003">Cell membrane</keyword>
<evidence type="ECO:0000256" key="3">
    <source>
        <dbReference type="ARBA" id="ARBA00022692"/>
    </source>
</evidence>
<keyword evidence="5 6" id="KW-0472">Membrane</keyword>
<feature type="transmembrane region" description="Helical" evidence="6">
    <location>
        <begin position="179"/>
        <end position="199"/>
    </location>
</feature>
<comment type="subcellular location">
    <subcellularLocation>
        <location evidence="1">Cell membrane</location>
        <topology evidence="1">Multi-pass membrane protein</topology>
    </subcellularLocation>
</comment>